<dbReference type="NCBIfam" id="NF006053">
    <property type="entry name" value="PRK08201.1"/>
    <property type="match status" value="1"/>
</dbReference>
<evidence type="ECO:0000259" key="4">
    <source>
        <dbReference type="Pfam" id="PF07687"/>
    </source>
</evidence>
<dbReference type="GO" id="GO:0006508">
    <property type="term" value="P:proteolysis"/>
    <property type="evidence" value="ECO:0007669"/>
    <property type="project" value="UniProtKB-KW"/>
</dbReference>
<keyword evidence="6" id="KW-1185">Reference proteome</keyword>
<dbReference type="Pfam" id="PF07687">
    <property type="entry name" value="M20_dimer"/>
    <property type="match status" value="1"/>
</dbReference>
<gene>
    <name evidence="5" type="ORF">DR864_26835</name>
</gene>
<dbReference type="Pfam" id="PF01546">
    <property type="entry name" value="Peptidase_M20"/>
    <property type="match status" value="1"/>
</dbReference>
<dbReference type="PANTHER" id="PTHR43270">
    <property type="entry name" value="BETA-ALA-HIS DIPEPTIDASE"/>
    <property type="match status" value="1"/>
</dbReference>
<dbReference type="EMBL" id="CP030850">
    <property type="protein sequence ID" value="AXE21093.1"/>
    <property type="molecule type" value="Genomic_DNA"/>
</dbReference>
<dbReference type="Gene3D" id="3.40.630.10">
    <property type="entry name" value="Zn peptidases"/>
    <property type="match status" value="1"/>
</dbReference>
<organism evidence="5 6">
    <name type="scientific">Runella rosea</name>
    <dbReference type="NCBI Taxonomy" id="2259595"/>
    <lineage>
        <taxon>Bacteria</taxon>
        <taxon>Pseudomonadati</taxon>
        <taxon>Bacteroidota</taxon>
        <taxon>Cytophagia</taxon>
        <taxon>Cytophagales</taxon>
        <taxon>Spirosomataceae</taxon>
        <taxon>Runella</taxon>
    </lineage>
</organism>
<keyword evidence="1" id="KW-0645">Protease</keyword>
<dbReference type="InterPro" id="IPR002933">
    <property type="entry name" value="Peptidase_M20"/>
</dbReference>
<evidence type="ECO:0000256" key="2">
    <source>
        <dbReference type="ARBA" id="ARBA00022723"/>
    </source>
</evidence>
<dbReference type="KEGG" id="run:DR864_26835"/>
<dbReference type="InterPro" id="IPR051458">
    <property type="entry name" value="Cyt/Met_Dipeptidase"/>
</dbReference>
<evidence type="ECO:0000256" key="1">
    <source>
        <dbReference type="ARBA" id="ARBA00022670"/>
    </source>
</evidence>
<keyword evidence="2" id="KW-0479">Metal-binding</keyword>
<dbReference type="SUPFAM" id="SSF53187">
    <property type="entry name" value="Zn-dependent exopeptidases"/>
    <property type="match status" value="1"/>
</dbReference>
<sequence>MYTRALNEWKEFVRIPSVSSGSAHRSHLFDCADWLVKHLQKMGMQRVVQLTTGVAPPVVYAEELIDTAKPTLLIYGHYDVQPPDPLNEWETPPFAPTVRGDYLYGRGVSDDKGQLFLHLKAVESLMAEHRLPINIKCLFEGEEEIGSQHLSNVLGTHQALFKADCAVVSDMRMLDLHQPALTYGLRGNIHAELLVTRHGTDLHSGVYGGIASNPIHGLAHIIAKLHTSKGQIALPSFYDDVFKISAAERTYMRKNGPSNAQLRQEIQMADGIGEECYTAYERLTIRPSLTVTGISGGYEGEGSKGVIPRQARAKLNFRLVPHQDSNQVAQSLSRYVAQQCPSGLRVEVSVTAQSNAYQVNPDERVFQAASSACQSVFGRKPVLLRSGGSIPIVSTLAGQLRLPVVMMGFASPFDNLHAPNERFYIPNFFRGVETSKQFIRNLEFMHHAYH</sequence>
<feature type="domain" description="Peptidase M20 dimerisation" evidence="4">
    <location>
        <begin position="185"/>
        <end position="342"/>
    </location>
</feature>
<dbReference type="AlphaFoldDB" id="A0A344TR22"/>
<dbReference type="NCBIfam" id="NF005914">
    <property type="entry name" value="PRK07907.1"/>
    <property type="match status" value="1"/>
</dbReference>
<dbReference type="PANTHER" id="PTHR43270:SF12">
    <property type="entry name" value="SUCCINYL-DIAMINOPIMELATE DESUCCINYLASE"/>
    <property type="match status" value="1"/>
</dbReference>
<name>A0A344TR22_9BACT</name>
<evidence type="ECO:0000313" key="5">
    <source>
        <dbReference type="EMBL" id="AXE21093.1"/>
    </source>
</evidence>
<proteinExistence type="predicted"/>
<dbReference type="GO" id="GO:0046872">
    <property type="term" value="F:metal ion binding"/>
    <property type="evidence" value="ECO:0007669"/>
    <property type="project" value="UniProtKB-KW"/>
</dbReference>
<keyword evidence="3" id="KW-0378">Hydrolase</keyword>
<dbReference type="InterPro" id="IPR011650">
    <property type="entry name" value="Peptidase_M20_dimer"/>
</dbReference>
<dbReference type="RefSeq" id="WP_114069855.1">
    <property type="nucleotide sequence ID" value="NZ_CP030850.1"/>
</dbReference>
<dbReference type="Gene3D" id="3.30.70.360">
    <property type="match status" value="1"/>
</dbReference>
<dbReference type="GO" id="GO:0008233">
    <property type="term" value="F:peptidase activity"/>
    <property type="evidence" value="ECO:0007669"/>
    <property type="project" value="UniProtKB-KW"/>
</dbReference>
<evidence type="ECO:0000256" key="3">
    <source>
        <dbReference type="ARBA" id="ARBA00022801"/>
    </source>
</evidence>
<dbReference type="SUPFAM" id="SSF55031">
    <property type="entry name" value="Bacterial exopeptidase dimerisation domain"/>
    <property type="match status" value="1"/>
</dbReference>
<evidence type="ECO:0000313" key="6">
    <source>
        <dbReference type="Proteomes" id="UP000251993"/>
    </source>
</evidence>
<accession>A0A344TR22</accession>
<dbReference type="OrthoDB" id="9761532at2"/>
<protein>
    <submittedName>
        <fullName evidence="5">Dipeptidase</fullName>
    </submittedName>
</protein>
<dbReference type="Proteomes" id="UP000251993">
    <property type="component" value="Chromosome"/>
</dbReference>
<dbReference type="NCBIfam" id="NF006579">
    <property type="entry name" value="PRK09104.1"/>
    <property type="match status" value="1"/>
</dbReference>
<reference evidence="5 6" key="1">
    <citation type="submission" date="2018-07" db="EMBL/GenBank/DDBJ databases">
        <title>Genome sequencing of Runella.</title>
        <authorList>
            <person name="Baek M.-G."/>
            <person name="Yi H."/>
        </authorList>
    </citation>
    <scope>NUCLEOTIDE SEQUENCE [LARGE SCALE GENOMIC DNA]</scope>
    <source>
        <strain evidence="5 6">HYN0085</strain>
    </source>
</reference>
<dbReference type="InterPro" id="IPR036264">
    <property type="entry name" value="Bact_exopeptidase_dim_dom"/>
</dbReference>